<dbReference type="Proteomes" id="UP000799428">
    <property type="component" value="Unassembled WGS sequence"/>
</dbReference>
<feature type="region of interest" description="Disordered" evidence="1">
    <location>
        <begin position="91"/>
        <end position="115"/>
    </location>
</feature>
<proteinExistence type="predicted"/>
<reference evidence="2" key="1">
    <citation type="journal article" date="2020" name="Stud. Mycol.">
        <title>101 Dothideomycetes genomes: a test case for predicting lifestyles and emergence of pathogens.</title>
        <authorList>
            <person name="Haridas S."/>
            <person name="Albert R."/>
            <person name="Binder M."/>
            <person name="Bloem J."/>
            <person name="Labutti K."/>
            <person name="Salamov A."/>
            <person name="Andreopoulos B."/>
            <person name="Baker S."/>
            <person name="Barry K."/>
            <person name="Bills G."/>
            <person name="Bluhm B."/>
            <person name="Cannon C."/>
            <person name="Castanera R."/>
            <person name="Culley D."/>
            <person name="Daum C."/>
            <person name="Ezra D."/>
            <person name="Gonzalez J."/>
            <person name="Henrissat B."/>
            <person name="Kuo A."/>
            <person name="Liang C."/>
            <person name="Lipzen A."/>
            <person name="Lutzoni F."/>
            <person name="Magnuson J."/>
            <person name="Mondo S."/>
            <person name="Nolan M."/>
            <person name="Ohm R."/>
            <person name="Pangilinan J."/>
            <person name="Park H.-J."/>
            <person name="Ramirez L."/>
            <person name="Alfaro M."/>
            <person name="Sun H."/>
            <person name="Tritt A."/>
            <person name="Yoshinaga Y."/>
            <person name="Zwiers L.-H."/>
            <person name="Turgeon B."/>
            <person name="Goodwin S."/>
            <person name="Spatafora J."/>
            <person name="Crous P."/>
            <person name="Grigoriev I."/>
        </authorList>
    </citation>
    <scope>NUCLEOTIDE SEQUENCE</scope>
    <source>
        <strain evidence="2">CBS 279.74</strain>
    </source>
</reference>
<feature type="compositionally biased region" description="Polar residues" evidence="1">
    <location>
        <begin position="100"/>
        <end position="115"/>
    </location>
</feature>
<keyword evidence="3" id="KW-1185">Reference proteome</keyword>
<dbReference type="EMBL" id="MU005772">
    <property type="protein sequence ID" value="KAF2707991.1"/>
    <property type="molecule type" value="Genomic_DNA"/>
</dbReference>
<evidence type="ECO:0000313" key="2">
    <source>
        <dbReference type="EMBL" id="KAF2707991.1"/>
    </source>
</evidence>
<name>A0A6G1K6B6_9PLEO</name>
<evidence type="ECO:0000256" key="1">
    <source>
        <dbReference type="SAM" id="MobiDB-lite"/>
    </source>
</evidence>
<accession>A0A6G1K6B6</accession>
<organism evidence="2 3">
    <name type="scientific">Pleomassaria siparia CBS 279.74</name>
    <dbReference type="NCBI Taxonomy" id="1314801"/>
    <lineage>
        <taxon>Eukaryota</taxon>
        <taxon>Fungi</taxon>
        <taxon>Dikarya</taxon>
        <taxon>Ascomycota</taxon>
        <taxon>Pezizomycotina</taxon>
        <taxon>Dothideomycetes</taxon>
        <taxon>Pleosporomycetidae</taxon>
        <taxon>Pleosporales</taxon>
        <taxon>Pleomassariaceae</taxon>
        <taxon>Pleomassaria</taxon>
    </lineage>
</organism>
<dbReference type="AlphaFoldDB" id="A0A6G1K6B6"/>
<evidence type="ECO:0000313" key="3">
    <source>
        <dbReference type="Proteomes" id="UP000799428"/>
    </source>
</evidence>
<sequence>MRLFLTVARLFGVGMEERNKSEDGHDALKVVATLLAVHRDIVGVKYVSIDGPYPGHFPGADKSSDSGLESDVGNNSIITYTRIVFVIRPNAPDAPRTERGQTTPPSLTQRSSGTANRLHRLNTPSRLCSSHACTTRHMDDEQDTDLAERPWDMLLIRCWFFDRASGHGMLYLPFPPT</sequence>
<gene>
    <name evidence="2" type="ORF">K504DRAFT_491752</name>
</gene>
<protein>
    <submittedName>
        <fullName evidence="2">Uncharacterized protein</fullName>
    </submittedName>
</protein>